<feature type="transmembrane region" description="Helical" evidence="1">
    <location>
        <begin position="21"/>
        <end position="40"/>
    </location>
</feature>
<keyword evidence="1" id="KW-0812">Transmembrane</keyword>
<dbReference type="Proteomes" id="UP000549457">
    <property type="component" value="Unassembled WGS sequence"/>
</dbReference>
<keyword evidence="1" id="KW-1133">Transmembrane helix</keyword>
<feature type="transmembrane region" description="Helical" evidence="1">
    <location>
        <begin position="60"/>
        <end position="79"/>
    </location>
</feature>
<accession>A0A840SP68</accession>
<feature type="transmembrane region" description="Helical" evidence="1">
    <location>
        <begin position="175"/>
        <end position="198"/>
    </location>
</feature>
<dbReference type="InterPro" id="IPR012037">
    <property type="entry name" value="Alpha/beta-hydrolase_fam"/>
</dbReference>
<organism evidence="4 5">
    <name type="scientific">Amaricoccus macauensis</name>
    <dbReference type="NCBI Taxonomy" id="57001"/>
    <lineage>
        <taxon>Bacteria</taxon>
        <taxon>Pseudomonadati</taxon>
        <taxon>Pseudomonadota</taxon>
        <taxon>Alphaproteobacteria</taxon>
        <taxon>Rhodobacterales</taxon>
        <taxon>Paracoccaceae</taxon>
        <taxon>Amaricoccus</taxon>
    </lineage>
</organism>
<feature type="transmembrane region" description="Helical" evidence="1">
    <location>
        <begin position="91"/>
        <end position="111"/>
    </location>
</feature>
<dbReference type="RefSeq" id="WP_343063269.1">
    <property type="nucleotide sequence ID" value="NZ_JACHFM010000002.1"/>
</dbReference>
<feature type="domain" description="Alpha/beta-hydrolase catalytic" evidence="2">
    <location>
        <begin position="266"/>
        <end position="554"/>
    </location>
</feature>
<evidence type="ECO:0000259" key="2">
    <source>
        <dbReference type="Pfam" id="PF10081"/>
    </source>
</evidence>
<reference evidence="4 5" key="1">
    <citation type="submission" date="2020-08" db="EMBL/GenBank/DDBJ databases">
        <title>Genomic Encyclopedia of Type Strains, Phase IV (KMG-IV): sequencing the most valuable type-strain genomes for metagenomic binning, comparative biology and taxonomic classification.</title>
        <authorList>
            <person name="Goeker M."/>
        </authorList>
    </citation>
    <scope>NUCLEOTIDE SEQUENCE [LARGE SCALE GENOMIC DNA]</scope>
    <source>
        <strain evidence="4 5">DSM 101730</strain>
    </source>
</reference>
<keyword evidence="5" id="KW-1185">Reference proteome</keyword>
<dbReference type="AlphaFoldDB" id="A0A840SP68"/>
<name>A0A840SP68_9RHOB</name>
<feature type="domain" description="Alpha/beta-hydrolase N-terminal" evidence="3">
    <location>
        <begin position="42"/>
        <end position="249"/>
    </location>
</feature>
<dbReference type="InterPro" id="IPR027787">
    <property type="entry name" value="Alpha/beta-hydrolase_catalytic"/>
</dbReference>
<dbReference type="PIRSF" id="PIRSF007542">
    <property type="entry name" value="UCP007542"/>
    <property type="match status" value="1"/>
</dbReference>
<proteinExistence type="predicted"/>
<evidence type="ECO:0000259" key="3">
    <source>
        <dbReference type="Pfam" id="PF15420"/>
    </source>
</evidence>
<gene>
    <name evidence="4" type="ORF">HNP73_002321</name>
</gene>
<comment type="caution">
    <text evidence="4">The sequence shown here is derived from an EMBL/GenBank/DDBJ whole genome shotgun (WGS) entry which is preliminary data.</text>
</comment>
<dbReference type="Pfam" id="PF15420">
    <property type="entry name" value="Abhydrolase_9_N"/>
    <property type="match status" value="1"/>
</dbReference>
<evidence type="ECO:0000256" key="1">
    <source>
        <dbReference type="SAM" id="Phobius"/>
    </source>
</evidence>
<sequence length="567" mass="61535">MSESGADATAERRGLQGWLGSLWMSLSGIGLVIGAVFFAFSLTPSLIPRAGELQGVLGGISFAIGYGIGTLAGALWRWFQLPVPPDRIRRPGTWIALGASALVVAVYLWRSSAWQNSIRSLMGMPPVDSSAPLRLALVAIAVVVIAMLLARLFLFVIRLVEERAVRHMSLRAARALGLIGAALIFLLVVEGVLVRGFLNMADASFRAVDAIIEPNVARPADPLKTGSSASLVRWEGIGRAGRDFIASGPTAAQISAETGVAAKEPIRVYVGLNSAEGAEARARLALRELIRAGAFDRSVLVVVTPTGTGWMDPAAMDTLEYLQHGDTAIVGQQYSYLTSWISLLVEPDNSVEAARALLSAVYQHWTHLPRDHRPKLYLQGLSLGAYGSDQSFRLHEVLADPFNGAVWSGPPFSTPGWSSATSEREPDSPEWLPRFGDGSVIRFTNQQDHTHIPGATWGPLRIVYLQYASDPITFFQPAAIWRKPDWMNAPLGPDVSPYLSWYPVVSFLQLTLDMAIALAVPIGHGHYFAPEHYIDAWVAVTEPTGWTPDSIARLKTMFGDKRGKPRG</sequence>
<evidence type="ECO:0000313" key="4">
    <source>
        <dbReference type="EMBL" id="MBB5222385.1"/>
    </source>
</evidence>
<keyword evidence="1" id="KW-0472">Membrane</keyword>
<dbReference type="Pfam" id="PF10081">
    <property type="entry name" value="Abhydrolase_9"/>
    <property type="match status" value="1"/>
</dbReference>
<feature type="transmembrane region" description="Helical" evidence="1">
    <location>
        <begin position="131"/>
        <end position="154"/>
    </location>
</feature>
<dbReference type="EMBL" id="JACHFM010000002">
    <property type="protein sequence ID" value="MBB5222385.1"/>
    <property type="molecule type" value="Genomic_DNA"/>
</dbReference>
<evidence type="ECO:0000313" key="5">
    <source>
        <dbReference type="Proteomes" id="UP000549457"/>
    </source>
</evidence>
<protein>
    <submittedName>
        <fullName evidence="4">Putative membrane protein</fullName>
    </submittedName>
</protein>
<dbReference type="InterPro" id="IPR027788">
    <property type="entry name" value="Alpha/beta-hydrolase_N_dom"/>
</dbReference>